<dbReference type="InterPro" id="IPR016024">
    <property type="entry name" value="ARM-type_fold"/>
</dbReference>
<dbReference type="Gramene" id="Psat03G0511200-T1">
    <property type="protein sequence ID" value="KAI5430854.1"/>
    <property type="gene ID" value="KIW84_035112"/>
</dbReference>
<reference evidence="1 2" key="1">
    <citation type="journal article" date="2022" name="Nat. Genet.">
        <title>Improved pea reference genome and pan-genome highlight genomic features and evolutionary characteristics.</title>
        <authorList>
            <person name="Yang T."/>
            <person name="Liu R."/>
            <person name="Luo Y."/>
            <person name="Hu S."/>
            <person name="Wang D."/>
            <person name="Wang C."/>
            <person name="Pandey M.K."/>
            <person name="Ge S."/>
            <person name="Xu Q."/>
            <person name="Li N."/>
            <person name="Li G."/>
            <person name="Huang Y."/>
            <person name="Saxena R.K."/>
            <person name="Ji Y."/>
            <person name="Li M."/>
            <person name="Yan X."/>
            <person name="He Y."/>
            <person name="Liu Y."/>
            <person name="Wang X."/>
            <person name="Xiang C."/>
            <person name="Varshney R.K."/>
            <person name="Ding H."/>
            <person name="Gao S."/>
            <person name="Zong X."/>
        </authorList>
    </citation>
    <scope>NUCLEOTIDE SEQUENCE [LARGE SCALE GENOMIC DNA]</scope>
    <source>
        <strain evidence="1 2">cv. Zhongwan 6</strain>
    </source>
</reference>
<accession>A0A9D5B6A3</accession>
<sequence length="133" mass="14806">MAKLREEIAIQKAKETELNKTIHITVTEIFIDLQIEFIESSAKRGALMKIVELGGDKELINMLSTAKDDRTRKAALNALAELSQSDEVLASLHRAGAIPIIRSAPSSLEDADVEKFMSSLIKRFQDLKYDMSS</sequence>
<evidence type="ECO:0000313" key="2">
    <source>
        <dbReference type="Proteomes" id="UP001058974"/>
    </source>
</evidence>
<organism evidence="1 2">
    <name type="scientific">Pisum sativum</name>
    <name type="common">Garden pea</name>
    <name type="synonym">Lathyrus oleraceus</name>
    <dbReference type="NCBI Taxonomy" id="3888"/>
    <lineage>
        <taxon>Eukaryota</taxon>
        <taxon>Viridiplantae</taxon>
        <taxon>Streptophyta</taxon>
        <taxon>Embryophyta</taxon>
        <taxon>Tracheophyta</taxon>
        <taxon>Spermatophyta</taxon>
        <taxon>Magnoliopsida</taxon>
        <taxon>eudicotyledons</taxon>
        <taxon>Gunneridae</taxon>
        <taxon>Pentapetalae</taxon>
        <taxon>rosids</taxon>
        <taxon>fabids</taxon>
        <taxon>Fabales</taxon>
        <taxon>Fabaceae</taxon>
        <taxon>Papilionoideae</taxon>
        <taxon>50 kb inversion clade</taxon>
        <taxon>NPAAA clade</taxon>
        <taxon>Hologalegina</taxon>
        <taxon>IRL clade</taxon>
        <taxon>Fabeae</taxon>
        <taxon>Lathyrus</taxon>
    </lineage>
</organism>
<evidence type="ECO:0000313" key="1">
    <source>
        <dbReference type="EMBL" id="KAI5430854.1"/>
    </source>
</evidence>
<dbReference type="EMBL" id="JAMSHJ010000003">
    <property type="protein sequence ID" value="KAI5430854.1"/>
    <property type="molecule type" value="Genomic_DNA"/>
</dbReference>
<dbReference type="AlphaFoldDB" id="A0A9D5B6A3"/>
<name>A0A9D5B6A3_PEA</name>
<protein>
    <submittedName>
        <fullName evidence="1">Uncharacterized protein</fullName>
    </submittedName>
</protein>
<proteinExistence type="predicted"/>
<dbReference type="Proteomes" id="UP001058974">
    <property type="component" value="Chromosome 3"/>
</dbReference>
<gene>
    <name evidence="1" type="ORF">KIW84_035112</name>
</gene>
<dbReference type="Gene3D" id="1.25.10.10">
    <property type="entry name" value="Leucine-rich Repeat Variant"/>
    <property type="match status" value="1"/>
</dbReference>
<dbReference type="PANTHER" id="PTHR47673:SF1">
    <property type="entry name" value="ARM REPEAT SUPERFAMILY PROTEIN"/>
    <property type="match status" value="1"/>
</dbReference>
<keyword evidence="2" id="KW-1185">Reference proteome</keyword>
<dbReference type="PANTHER" id="PTHR47673">
    <property type="entry name" value="ARM REPEAT SUPERFAMILY PROTEIN"/>
    <property type="match status" value="1"/>
</dbReference>
<dbReference type="SUPFAM" id="SSF48371">
    <property type="entry name" value="ARM repeat"/>
    <property type="match status" value="1"/>
</dbReference>
<dbReference type="InterPro" id="IPR011989">
    <property type="entry name" value="ARM-like"/>
</dbReference>
<comment type="caution">
    <text evidence="1">The sequence shown here is derived from an EMBL/GenBank/DDBJ whole genome shotgun (WGS) entry which is preliminary data.</text>
</comment>